<keyword evidence="6" id="KW-1185">Reference proteome</keyword>
<dbReference type="GO" id="GO:0005524">
    <property type="term" value="F:ATP binding"/>
    <property type="evidence" value="ECO:0007669"/>
    <property type="project" value="UniProtKB-KW"/>
</dbReference>
<dbReference type="GO" id="GO:0043190">
    <property type="term" value="C:ATP-binding cassette (ABC) transporter complex"/>
    <property type="evidence" value="ECO:0007669"/>
    <property type="project" value="TreeGrafter"/>
</dbReference>
<dbReference type="InterPro" id="IPR015856">
    <property type="entry name" value="ABC_transpr_CbiO/EcfA_su"/>
</dbReference>
<name>A0A372MGA0_9SPIR</name>
<evidence type="ECO:0000256" key="1">
    <source>
        <dbReference type="ARBA" id="ARBA00022448"/>
    </source>
</evidence>
<dbReference type="PROSITE" id="PS50893">
    <property type="entry name" value="ABC_TRANSPORTER_2"/>
    <property type="match status" value="2"/>
</dbReference>
<evidence type="ECO:0000256" key="2">
    <source>
        <dbReference type="ARBA" id="ARBA00022741"/>
    </source>
</evidence>
<dbReference type="InterPro" id="IPR027417">
    <property type="entry name" value="P-loop_NTPase"/>
</dbReference>
<dbReference type="AlphaFoldDB" id="A0A372MGA0"/>
<reference evidence="6" key="1">
    <citation type="submission" date="2018-08" db="EMBL/GenBank/DDBJ databases">
        <authorList>
            <person name="Grouzdev D.S."/>
            <person name="Krutkina M.S."/>
        </authorList>
    </citation>
    <scope>NUCLEOTIDE SEQUENCE [LARGE SCALE GENOMIC DNA]</scope>
    <source>
        <strain evidence="6">4-11</strain>
    </source>
</reference>
<evidence type="ECO:0000313" key="6">
    <source>
        <dbReference type="Proteomes" id="UP000264002"/>
    </source>
</evidence>
<dbReference type="InterPro" id="IPR003593">
    <property type="entry name" value="AAA+_ATPase"/>
</dbReference>
<dbReference type="Pfam" id="PF00005">
    <property type="entry name" value="ABC_tran"/>
    <property type="match status" value="2"/>
</dbReference>
<reference evidence="5 6" key="2">
    <citation type="submission" date="2018-09" db="EMBL/GenBank/DDBJ databases">
        <title>Genome of Sphaerochaeta halotolerans strain 4-11.</title>
        <authorList>
            <person name="Nazina T.N."/>
            <person name="Sokolova D.S."/>
        </authorList>
    </citation>
    <scope>NUCLEOTIDE SEQUENCE [LARGE SCALE GENOMIC DNA]</scope>
    <source>
        <strain evidence="5 6">4-11</strain>
    </source>
</reference>
<feature type="domain" description="ABC transporter" evidence="4">
    <location>
        <begin position="268"/>
        <end position="474"/>
    </location>
</feature>
<dbReference type="GO" id="GO:0042626">
    <property type="term" value="F:ATPase-coupled transmembrane transporter activity"/>
    <property type="evidence" value="ECO:0007669"/>
    <property type="project" value="TreeGrafter"/>
</dbReference>
<dbReference type="Gene3D" id="3.40.50.300">
    <property type="entry name" value="P-loop containing nucleotide triphosphate hydrolases"/>
    <property type="match status" value="2"/>
</dbReference>
<accession>A0A372MGA0</accession>
<organism evidence="5 6">
    <name type="scientific">Sphaerochaeta halotolerans</name>
    <dbReference type="NCBI Taxonomy" id="2293840"/>
    <lineage>
        <taxon>Bacteria</taxon>
        <taxon>Pseudomonadati</taxon>
        <taxon>Spirochaetota</taxon>
        <taxon>Spirochaetia</taxon>
        <taxon>Spirochaetales</taxon>
        <taxon>Sphaerochaetaceae</taxon>
        <taxon>Sphaerochaeta</taxon>
    </lineage>
</organism>
<dbReference type="SMART" id="SM00382">
    <property type="entry name" value="AAA"/>
    <property type="match status" value="2"/>
</dbReference>
<evidence type="ECO:0000313" key="5">
    <source>
        <dbReference type="EMBL" id="RFU94782.1"/>
    </source>
</evidence>
<sequence>MINALSIEDLSFTYQSWTEKENEPLFRALSLALPAGSKTLLLAPFNKGKTTLAKIICGVCPKYFPGELQGDINLYGKSLSDLDPWDLLPVCTYVSQNPQEQFVATSVEEEIAFPLESMGMERETMHARIEEAITQWGLQDLRTSSEQELSGGERKRVLLATMQAIDASFWLLDEAFDDLDQHWRDQLKHLIATKDKTVLVLASRYLREFDDLFDQVLLLDEGDIASGDRSTLISRFAHLCGDDLPSPLETEHIQPSQKRILSCKSLQAERSRVSTTKSKQFTLEVPDFQLRSGELVTLVGPNGSGKSSFSRLLCGLDTPIAGQITIDGEPFRDKQLSKRVGYLFQSPDLQIFLPTVAEELSWSLKRRSDLSKSEIESRIATCAELFSLDLEDTPTTMSYPLRKALQAAVYYLLDRPFYILDELDSALTYQSTLSIIAHLRRNGAGILLITHDRQFADKVAQRSYTIKEGRLIAV</sequence>
<gene>
    <name evidence="5" type="ORF">DYP60_07980</name>
</gene>
<dbReference type="RefSeq" id="WP_117330478.1">
    <property type="nucleotide sequence ID" value="NZ_QUWK01000007.1"/>
</dbReference>
<protein>
    <submittedName>
        <fullName evidence="5">ABC transporter ATP-binding protein</fullName>
    </submittedName>
</protein>
<dbReference type="SUPFAM" id="SSF52540">
    <property type="entry name" value="P-loop containing nucleoside triphosphate hydrolases"/>
    <property type="match status" value="2"/>
</dbReference>
<keyword evidence="1" id="KW-0813">Transport</keyword>
<proteinExistence type="predicted"/>
<keyword evidence="2" id="KW-0547">Nucleotide-binding</keyword>
<dbReference type="GO" id="GO:0016887">
    <property type="term" value="F:ATP hydrolysis activity"/>
    <property type="evidence" value="ECO:0007669"/>
    <property type="project" value="InterPro"/>
</dbReference>
<evidence type="ECO:0000259" key="4">
    <source>
        <dbReference type="PROSITE" id="PS50893"/>
    </source>
</evidence>
<dbReference type="InterPro" id="IPR050095">
    <property type="entry name" value="ECF_ABC_transporter_ATP-bd"/>
</dbReference>
<dbReference type="InterPro" id="IPR003439">
    <property type="entry name" value="ABC_transporter-like_ATP-bd"/>
</dbReference>
<dbReference type="Proteomes" id="UP000264002">
    <property type="component" value="Unassembled WGS sequence"/>
</dbReference>
<comment type="caution">
    <text evidence="5">The sequence shown here is derived from an EMBL/GenBank/DDBJ whole genome shotgun (WGS) entry which is preliminary data.</text>
</comment>
<dbReference type="CDD" id="cd03225">
    <property type="entry name" value="ABC_cobalt_CbiO_domain1"/>
    <property type="match status" value="2"/>
</dbReference>
<keyword evidence="3 5" id="KW-0067">ATP-binding</keyword>
<dbReference type="PANTHER" id="PTHR43553">
    <property type="entry name" value="HEAVY METAL TRANSPORTER"/>
    <property type="match status" value="1"/>
</dbReference>
<evidence type="ECO:0000256" key="3">
    <source>
        <dbReference type="ARBA" id="ARBA00022840"/>
    </source>
</evidence>
<feature type="domain" description="ABC transporter" evidence="4">
    <location>
        <begin position="5"/>
        <end position="246"/>
    </location>
</feature>
<dbReference type="EMBL" id="QUWK01000007">
    <property type="protein sequence ID" value="RFU94782.1"/>
    <property type="molecule type" value="Genomic_DNA"/>
</dbReference>